<dbReference type="GeneID" id="105233558"/>
<dbReference type="InParanoid" id="A0A6I9VJR8"/>
<proteinExistence type="predicted"/>
<reference evidence="3" key="1">
    <citation type="submission" date="2025-08" db="UniProtKB">
        <authorList>
            <consortium name="RefSeq"/>
        </authorList>
    </citation>
    <scope>IDENTIFICATION</scope>
    <source>
        <tissue evidence="3">Adult</tissue>
    </source>
</reference>
<evidence type="ECO:0000256" key="1">
    <source>
        <dbReference type="SAM" id="SignalP"/>
    </source>
</evidence>
<dbReference type="RefSeq" id="XP_011213977.2">
    <property type="nucleotide sequence ID" value="XM_011215675.3"/>
</dbReference>
<protein>
    <submittedName>
        <fullName evidence="3">Uncharacterized protein LOC105233558 isoform X1</fullName>
    </submittedName>
</protein>
<name>A0A6I9VJR8_BACDO</name>
<sequence length="197" mass="23184">MPGVFIHKYFAALLLVISLVCTYADDTKDLEIDMETLASRNQLLDAMFEDSLAINSYVFARSEEMCQKLIQAKIHKYETSVEPETRAWMLSDCTIRVVERLDPSASRRGNHPDDILLREYGFDEIRKIVDQKHEDFYKEIVQRIDNYVNGLTPEQQRKKTARNLKKWSRKIKNARNLSKKVIAFGKCMRFYYFERGV</sequence>
<feature type="chain" id="PRO_5046372346" evidence="1">
    <location>
        <begin position="25"/>
        <end position="197"/>
    </location>
</feature>
<keyword evidence="2" id="KW-1185">Reference proteome</keyword>
<dbReference type="OrthoDB" id="10381890at2759"/>
<organism evidence="2 3">
    <name type="scientific">Bactrocera dorsalis</name>
    <name type="common">Oriental fruit fly</name>
    <name type="synonym">Dacus dorsalis</name>
    <dbReference type="NCBI Taxonomy" id="27457"/>
    <lineage>
        <taxon>Eukaryota</taxon>
        <taxon>Metazoa</taxon>
        <taxon>Ecdysozoa</taxon>
        <taxon>Arthropoda</taxon>
        <taxon>Hexapoda</taxon>
        <taxon>Insecta</taxon>
        <taxon>Pterygota</taxon>
        <taxon>Neoptera</taxon>
        <taxon>Endopterygota</taxon>
        <taxon>Diptera</taxon>
        <taxon>Brachycera</taxon>
        <taxon>Muscomorpha</taxon>
        <taxon>Tephritoidea</taxon>
        <taxon>Tephritidae</taxon>
        <taxon>Bactrocera</taxon>
        <taxon>Bactrocera</taxon>
    </lineage>
</organism>
<dbReference type="AlphaFoldDB" id="A0A6I9VJR8"/>
<accession>A0A6I9VJR8</accession>
<feature type="signal peptide" evidence="1">
    <location>
        <begin position="1"/>
        <end position="24"/>
    </location>
</feature>
<evidence type="ECO:0000313" key="3">
    <source>
        <dbReference type="RefSeq" id="XP_011213977.2"/>
    </source>
</evidence>
<keyword evidence="1" id="KW-0732">Signal</keyword>
<gene>
    <name evidence="3" type="primary">LOC105233558</name>
</gene>
<dbReference type="KEGG" id="bdr:105233558"/>
<evidence type="ECO:0000313" key="2">
    <source>
        <dbReference type="Proteomes" id="UP001652620"/>
    </source>
</evidence>
<dbReference type="Proteomes" id="UP001652620">
    <property type="component" value="Chromosome 3"/>
</dbReference>